<evidence type="ECO:0000256" key="9">
    <source>
        <dbReference type="PIRNR" id="PIRNR001251"/>
    </source>
</evidence>
<dbReference type="OrthoDB" id="1723809at2759"/>
<dbReference type="InterPro" id="IPR006650">
    <property type="entry name" value="A/AMP_deam_AS"/>
</dbReference>
<dbReference type="PANTHER" id="PTHR11359:SF0">
    <property type="entry name" value="AMP DEAMINASE"/>
    <property type="match status" value="1"/>
</dbReference>
<proteinExistence type="inferred from homology"/>
<dbReference type="AlphaFoldDB" id="A0A2B4SC54"/>
<dbReference type="PIRSF" id="PIRSF001251">
    <property type="entry name" value="AMP_deaminase_met"/>
    <property type="match status" value="1"/>
</dbReference>
<comment type="function">
    <text evidence="8">AMP deaminase plays a critical role in energy metabolism. Catalyzes the deamination of AMP to IMP and plays an important role in the purine nucleotide cycle.</text>
</comment>
<organism evidence="11 12">
    <name type="scientific">Stylophora pistillata</name>
    <name type="common">Smooth cauliflower coral</name>
    <dbReference type="NCBI Taxonomy" id="50429"/>
    <lineage>
        <taxon>Eukaryota</taxon>
        <taxon>Metazoa</taxon>
        <taxon>Cnidaria</taxon>
        <taxon>Anthozoa</taxon>
        <taxon>Hexacorallia</taxon>
        <taxon>Scleractinia</taxon>
        <taxon>Astrocoeniina</taxon>
        <taxon>Pocilloporidae</taxon>
        <taxon>Stylophora</taxon>
    </lineage>
</organism>
<protein>
    <recommendedName>
        <fullName evidence="9">AMP deaminase</fullName>
        <ecNumber evidence="9">3.5.4.6</ecNumber>
    </recommendedName>
</protein>
<evidence type="ECO:0000256" key="2">
    <source>
        <dbReference type="ARBA" id="ARBA00004955"/>
    </source>
</evidence>
<evidence type="ECO:0000256" key="3">
    <source>
        <dbReference type="ARBA" id="ARBA00006676"/>
    </source>
</evidence>
<comment type="cofactor">
    <cofactor evidence="1 9">
        <name>Zn(2+)</name>
        <dbReference type="ChEBI" id="CHEBI:29105"/>
    </cofactor>
</comment>
<accession>A0A2B4SC54</accession>
<dbReference type="GO" id="GO:0046872">
    <property type="term" value="F:metal ion binding"/>
    <property type="evidence" value="ECO:0007669"/>
    <property type="project" value="UniProtKB-KW"/>
</dbReference>
<evidence type="ECO:0000256" key="10">
    <source>
        <dbReference type="SAM" id="MobiDB-lite"/>
    </source>
</evidence>
<dbReference type="Pfam" id="PF19326">
    <property type="entry name" value="AMP_deaminase"/>
    <property type="match status" value="1"/>
</dbReference>
<dbReference type="PROSITE" id="PS00485">
    <property type="entry name" value="A_DEAMINASE"/>
    <property type="match status" value="1"/>
</dbReference>
<name>A0A2B4SC54_STYPI</name>
<dbReference type="CDD" id="cd01319">
    <property type="entry name" value="AMPD"/>
    <property type="match status" value="1"/>
</dbReference>
<comment type="catalytic activity">
    <reaction evidence="9">
        <text>AMP + H2O + H(+) = IMP + NH4(+)</text>
        <dbReference type="Rhea" id="RHEA:14777"/>
        <dbReference type="ChEBI" id="CHEBI:15377"/>
        <dbReference type="ChEBI" id="CHEBI:15378"/>
        <dbReference type="ChEBI" id="CHEBI:28938"/>
        <dbReference type="ChEBI" id="CHEBI:58053"/>
        <dbReference type="ChEBI" id="CHEBI:456215"/>
        <dbReference type="EC" id="3.5.4.6"/>
    </reaction>
</comment>
<comment type="pathway">
    <text evidence="2">Purine metabolism; IMP biosynthesis via salvage pathway; IMP from AMP: step 1/1.</text>
</comment>
<dbReference type="FunFam" id="3.20.20.140:FF:000035">
    <property type="entry name" value="Probable amp deaminase"/>
    <property type="match status" value="1"/>
</dbReference>
<dbReference type="GO" id="GO:0005829">
    <property type="term" value="C:cytosol"/>
    <property type="evidence" value="ECO:0007669"/>
    <property type="project" value="TreeGrafter"/>
</dbReference>
<evidence type="ECO:0000256" key="1">
    <source>
        <dbReference type="ARBA" id="ARBA00001947"/>
    </source>
</evidence>
<dbReference type="GO" id="GO:0032264">
    <property type="term" value="P:IMP salvage"/>
    <property type="evidence" value="ECO:0007669"/>
    <property type="project" value="UniProtKB-UniPathway"/>
</dbReference>
<dbReference type="NCBIfam" id="TIGR01429">
    <property type="entry name" value="AMP_deaminase"/>
    <property type="match status" value="1"/>
</dbReference>
<feature type="compositionally biased region" description="Basic and acidic residues" evidence="10">
    <location>
        <begin position="14"/>
        <end position="25"/>
    </location>
</feature>
<evidence type="ECO:0000313" key="12">
    <source>
        <dbReference type="Proteomes" id="UP000225706"/>
    </source>
</evidence>
<dbReference type="EMBL" id="LSMT01000121">
    <property type="protein sequence ID" value="PFX26623.1"/>
    <property type="molecule type" value="Genomic_DNA"/>
</dbReference>
<evidence type="ECO:0000256" key="4">
    <source>
        <dbReference type="ARBA" id="ARBA00022723"/>
    </source>
</evidence>
<keyword evidence="6" id="KW-0862">Zinc</keyword>
<keyword evidence="4 9" id="KW-0479">Metal-binding</keyword>
<dbReference type="Proteomes" id="UP000225706">
    <property type="component" value="Unassembled WGS sequence"/>
</dbReference>
<keyword evidence="7" id="KW-0546">Nucleotide metabolism</keyword>
<gene>
    <name evidence="11" type="primary">Ampd2</name>
    <name evidence="11" type="ORF">AWC38_SpisGene8703</name>
</gene>
<evidence type="ECO:0000256" key="7">
    <source>
        <dbReference type="ARBA" id="ARBA00023080"/>
    </source>
</evidence>
<keyword evidence="12" id="KW-1185">Reference proteome</keyword>
<evidence type="ECO:0000256" key="6">
    <source>
        <dbReference type="ARBA" id="ARBA00022833"/>
    </source>
</evidence>
<dbReference type="InterPro" id="IPR032466">
    <property type="entry name" value="Metal_Hydrolase"/>
</dbReference>
<reference evidence="12" key="1">
    <citation type="journal article" date="2017" name="bioRxiv">
        <title>Comparative analysis of the genomes of Stylophora pistillata and Acropora digitifera provides evidence for extensive differences between species of corals.</title>
        <authorList>
            <person name="Voolstra C.R."/>
            <person name="Li Y."/>
            <person name="Liew Y.J."/>
            <person name="Baumgarten S."/>
            <person name="Zoccola D."/>
            <person name="Flot J.-F."/>
            <person name="Tambutte S."/>
            <person name="Allemand D."/>
            <person name="Aranda M."/>
        </authorList>
    </citation>
    <scope>NUCLEOTIDE SEQUENCE [LARGE SCALE GENOMIC DNA]</scope>
</reference>
<keyword evidence="5 9" id="KW-0378">Hydrolase</keyword>
<dbReference type="GO" id="GO:0003876">
    <property type="term" value="F:AMP deaminase activity"/>
    <property type="evidence" value="ECO:0007669"/>
    <property type="project" value="UniProtKB-EC"/>
</dbReference>
<feature type="region of interest" description="Disordered" evidence="10">
    <location>
        <begin position="1"/>
        <end position="46"/>
    </location>
</feature>
<dbReference type="Gene3D" id="4.10.800.20">
    <property type="match status" value="1"/>
</dbReference>
<dbReference type="FunFam" id="4.10.800.20:FF:000001">
    <property type="entry name" value="AMP deaminase"/>
    <property type="match status" value="1"/>
</dbReference>
<sequence>MADKSIVDGVSGQVEKRPNSLEFPEKSSQTAENSRSNERVFSPDSARRHRFFAGPSKFAAVVGQVIGPKNHNVFQTLQETLEVLKDEAEVSRDSHKKEGLWCHPFEIPRHPIEQIQMKNEEIDLERQQSKMIEGLTPDDFSEIEQVLKKDKDDDLDHCAERLPFYQRLSISGGDISGVSIDELQQAAKLLVEALFIRSKYMAMSMQSFCSTTARKLKTVHEDFDTEAHYFHLKRPSIDDDLDTCPLQPFSIQSPYDIEIPGDCGYIFEMIDGVYHITACKRDVSGDSDFSVSDSAQPVMHPAPNLHEFFEDQNILLALSTHGPIKSFAHRRLKYLDSRHSLHSLLNENRELAAMKDVPHRDFYNVRKVDTHVHGASCMNHKHLLRFIKRKMKYNAEDLVTVHEGREITLREVFAMLKLTPYDLSVDRLDVHADRNTFHRFDKFNTKYNPVGESRLREIFLKTDNHINGRYFAEMLKEVIADLEESKYQNAEYRISIYGRAKNEWDILASWAVQHNMYSDNVRWLIQIPRLYDIYHSKNLVNNFQDMLENIFHPLFEATVNPQAHPDLHKFLTQVIGFDSVDDESKAESHLFSTKSPLPVDWNNTENPPYAYYLYYLYSNMVVLNHLRKERGFNTFVLRPHCGEAGPAHHLVSAFMLAENISHGLLLRKVPALQYLYYLAQIGIAMSPLSNNSLFLNYQRNPLPDFLGRGLMISLSTDDPLMFHFTKEPLMEEYSIAAQVWKLSPCDMSELARNSVVMSGFENKVKRHWIGDNYGKEGTAGNDVTKTNVPDIRVAFRHETLVEELSTLCTAARV</sequence>
<evidence type="ECO:0000256" key="8">
    <source>
        <dbReference type="ARBA" id="ARBA00054146"/>
    </source>
</evidence>
<dbReference type="STRING" id="50429.A0A2B4SC54"/>
<dbReference type="InterPro" id="IPR006329">
    <property type="entry name" value="AMPD"/>
</dbReference>
<comment type="similarity">
    <text evidence="3 9">Belongs to the metallo-dependent hydrolases superfamily. Adenosine and AMP deaminases family.</text>
</comment>
<dbReference type="SUPFAM" id="SSF51556">
    <property type="entry name" value="Metallo-dependent hydrolases"/>
    <property type="match status" value="1"/>
</dbReference>
<evidence type="ECO:0000256" key="5">
    <source>
        <dbReference type="ARBA" id="ARBA00022801"/>
    </source>
</evidence>
<dbReference type="GO" id="GO:0046033">
    <property type="term" value="P:AMP metabolic process"/>
    <property type="evidence" value="ECO:0007669"/>
    <property type="project" value="TreeGrafter"/>
</dbReference>
<dbReference type="Gene3D" id="3.20.20.140">
    <property type="entry name" value="Metal-dependent hydrolases"/>
    <property type="match status" value="1"/>
</dbReference>
<comment type="caution">
    <text evidence="11">The sequence shown here is derived from an EMBL/GenBank/DDBJ whole genome shotgun (WGS) entry which is preliminary data.</text>
</comment>
<dbReference type="UniPathway" id="UPA00591">
    <property type="reaction ID" value="UER00663"/>
</dbReference>
<dbReference type="PANTHER" id="PTHR11359">
    <property type="entry name" value="AMP DEAMINASE"/>
    <property type="match status" value="1"/>
</dbReference>
<evidence type="ECO:0000313" key="11">
    <source>
        <dbReference type="EMBL" id="PFX26623.1"/>
    </source>
</evidence>
<dbReference type="EC" id="3.5.4.6" evidence="9"/>